<feature type="site" description="Interaction with DNA substrate" evidence="11">
    <location>
        <position position="246"/>
    </location>
</feature>
<feature type="binding site" evidence="10">
    <location>
        <position position="42"/>
    </location>
    <ligand>
        <name>Mg(2+)</name>
        <dbReference type="ChEBI" id="CHEBI:18420"/>
        <label>1</label>
    </ligand>
</feature>
<keyword evidence="14" id="KW-1185">Reference proteome</keyword>
<dbReference type="GO" id="GO:0005634">
    <property type="term" value="C:nucleus"/>
    <property type="evidence" value="ECO:0007669"/>
    <property type="project" value="TreeGrafter"/>
</dbReference>
<keyword evidence="7 10" id="KW-0460">Magnesium</keyword>
<evidence type="ECO:0000256" key="9">
    <source>
        <dbReference type="PIRSR" id="PIRSR604808-1"/>
    </source>
</evidence>
<feature type="binding site" evidence="10">
    <location>
        <position position="151"/>
    </location>
    <ligand>
        <name>Mg(2+)</name>
        <dbReference type="ChEBI" id="CHEBI:18420"/>
        <label>1</label>
    </ligand>
</feature>
<feature type="binding site" evidence="10">
    <location>
        <position position="15"/>
    </location>
    <ligand>
        <name>Mg(2+)</name>
        <dbReference type="ChEBI" id="CHEBI:18420"/>
        <label>1</label>
    </ligand>
</feature>
<evidence type="ECO:0000256" key="7">
    <source>
        <dbReference type="ARBA" id="ARBA00022842"/>
    </source>
</evidence>
<dbReference type="Pfam" id="PF03372">
    <property type="entry name" value="Exo_endo_phos"/>
    <property type="match status" value="1"/>
</dbReference>
<feature type="active site" description="Proton acceptor" evidence="9">
    <location>
        <position position="246"/>
    </location>
</feature>
<dbReference type="InterPro" id="IPR036691">
    <property type="entry name" value="Endo/exonu/phosph_ase_sf"/>
</dbReference>
<reference evidence="13" key="1">
    <citation type="submission" date="2021-02" db="EMBL/GenBank/DDBJ databases">
        <title>Comparative genomics reveals that relaxation of natural selection precedes convergent phenotypic evolution of cavefish.</title>
        <authorList>
            <person name="Peng Z."/>
        </authorList>
    </citation>
    <scope>NUCLEOTIDE SEQUENCE</scope>
    <source>
        <tissue evidence="13">Muscle</tissue>
    </source>
</reference>
<dbReference type="Proteomes" id="UP001059041">
    <property type="component" value="Linkage Group LG14"/>
</dbReference>
<evidence type="ECO:0000259" key="12">
    <source>
        <dbReference type="Pfam" id="PF03372"/>
    </source>
</evidence>
<comment type="similarity">
    <text evidence="2">Belongs to the DNA repair enzymes AP/ExoA family.</text>
</comment>
<accession>A0A9W7TQW9</accession>
<keyword evidence="6" id="KW-0378">Hydrolase</keyword>
<dbReference type="GO" id="GO:0006284">
    <property type="term" value="P:base-excision repair"/>
    <property type="evidence" value="ECO:0007669"/>
    <property type="project" value="TreeGrafter"/>
</dbReference>
<feature type="site" description="Transition state stabilizer" evidence="11">
    <location>
        <position position="153"/>
    </location>
</feature>
<keyword evidence="4 10" id="KW-0479">Metal-binding</keyword>
<feature type="binding site" evidence="10">
    <location>
        <position position="246"/>
    </location>
    <ligand>
        <name>Mg(2+)</name>
        <dbReference type="ChEBI" id="CHEBI:18420"/>
        <label>1</label>
    </ligand>
</feature>
<evidence type="ECO:0000256" key="4">
    <source>
        <dbReference type="ARBA" id="ARBA00022723"/>
    </source>
</evidence>
<dbReference type="PANTHER" id="PTHR22748:SF6">
    <property type="entry name" value="DNA-(APURINIC OR APYRIMIDINIC SITE) ENDONUCLEASE"/>
    <property type="match status" value="1"/>
</dbReference>
<dbReference type="GO" id="GO:0046872">
    <property type="term" value="F:metal ion binding"/>
    <property type="evidence" value="ECO:0007669"/>
    <property type="project" value="UniProtKB-KW"/>
</dbReference>
<comment type="catalytic activity">
    <reaction evidence="1">
        <text>Exonucleolytic cleavage in the 3'- to 5'-direction to yield nucleoside 5'-phosphates.</text>
        <dbReference type="EC" id="3.1.11.2"/>
    </reaction>
</comment>
<dbReference type="GO" id="GO:0008311">
    <property type="term" value="F:double-stranded DNA 3'-5' DNA exonuclease activity"/>
    <property type="evidence" value="ECO:0007669"/>
    <property type="project" value="UniProtKB-EC"/>
</dbReference>
<evidence type="ECO:0000256" key="2">
    <source>
        <dbReference type="ARBA" id="ARBA00007092"/>
    </source>
</evidence>
<evidence type="ECO:0000256" key="10">
    <source>
        <dbReference type="PIRSR" id="PIRSR604808-2"/>
    </source>
</evidence>
<evidence type="ECO:0000256" key="1">
    <source>
        <dbReference type="ARBA" id="ARBA00000493"/>
    </source>
</evidence>
<evidence type="ECO:0000256" key="11">
    <source>
        <dbReference type="PIRSR" id="PIRSR604808-3"/>
    </source>
</evidence>
<evidence type="ECO:0000256" key="8">
    <source>
        <dbReference type="ARBA" id="ARBA00023204"/>
    </source>
</evidence>
<keyword evidence="8" id="KW-0234">DNA repair</keyword>
<dbReference type="GO" id="GO:0008081">
    <property type="term" value="F:phosphoric diester hydrolase activity"/>
    <property type="evidence" value="ECO:0007669"/>
    <property type="project" value="TreeGrafter"/>
</dbReference>
<feature type="active site" description="Proton donor/acceptor" evidence="9">
    <location>
        <position position="151"/>
    </location>
</feature>
<feature type="binding site" evidence="10">
    <location>
        <position position="245"/>
    </location>
    <ligand>
        <name>Mg(2+)</name>
        <dbReference type="ChEBI" id="CHEBI:18420"/>
        <label>1</label>
    </ligand>
</feature>
<dbReference type="OrthoDB" id="416119at2759"/>
<dbReference type="EC" id="3.1.11.2" evidence="3"/>
<dbReference type="InterPro" id="IPR004808">
    <property type="entry name" value="AP_endonuc_1"/>
</dbReference>
<keyword evidence="5" id="KW-0227">DNA damage</keyword>
<protein>
    <recommendedName>
        <fullName evidence="3">exodeoxyribonuclease III</fullName>
        <ecNumber evidence="3">3.1.11.2</ecNumber>
    </recommendedName>
</protein>
<dbReference type="SUPFAM" id="SSF56219">
    <property type="entry name" value="DNase I-like"/>
    <property type="match status" value="1"/>
</dbReference>
<keyword evidence="10" id="KW-0464">Manganese</keyword>
<sequence length="654" mass="74077">MTESDEKILTILSWNVNGFHRKKSEVLHQLNVFQADVVFLQETHVGPDRVYSTGCIKIESLEGDYAMTAFTVFKGSARGVAVLFKKNLEFGGFKVDSDSKGRYIIISCQIWGRDFVFINVYNSNDEKIKFTEFTHLSTQIPPSAYLVIGGDFNTVMDSDLDRTSHLRNRSHEKTLNALQRFLDTFNLVDVWRCVYPEVKSFTFFDAKGQSRLDYFFVQSHMLARVTGCSIHERPQHLDKEDYISDHAPLSIQIQTNGPKWQPGVFLLKDKACMERLSCIIKTISRIKTETRKGSLWPGLKVRLLCEAIAFQNESSRERMQICERPRGVEHVDWEGFRDETLHTANPFSTHQSLKSFLDHLHQTERFEDLKSALNSVLTEPISRKEILVAILSLPESERLTTGGLTVQFYKHYASKITELLQAFFNQILDFKPIKGVAVESLGQRNYDHTYSHRVQYHCSPITVIDTDYKILASVLAERLKSVIEHVLNPGVGKPQTSIQDSISVLQSETADKMLIVSIGVDAGALKLSYLFYSLKFVNLPDRFTSVLKLLVTEGDVNMHGESYSLQSPLQGLKVGCPLTPLLISICLLPLIHSVNTEKKLLGPNIQVGIPKSVIDKDNAIIFLPNTSEALESLEKTLLDFTETSGLIIDRRYSV</sequence>
<feature type="site" description="Important for catalytic activity" evidence="11">
    <location>
        <position position="213"/>
    </location>
</feature>
<feature type="binding site" evidence="10">
    <location>
        <position position="153"/>
    </location>
    <ligand>
        <name>Mg(2+)</name>
        <dbReference type="ChEBI" id="CHEBI:18420"/>
        <label>1</label>
    </ligand>
</feature>
<evidence type="ECO:0000256" key="5">
    <source>
        <dbReference type="ARBA" id="ARBA00022763"/>
    </source>
</evidence>
<proteinExistence type="inferred from homology"/>
<feature type="active site" evidence="9">
    <location>
        <position position="121"/>
    </location>
</feature>
<feature type="domain" description="Endonuclease/exonuclease/phosphatase" evidence="12">
    <location>
        <begin position="12"/>
        <end position="246"/>
    </location>
</feature>
<gene>
    <name evidence="13" type="ORF">IRJ41_024774</name>
</gene>
<dbReference type="AlphaFoldDB" id="A0A9W7TQW9"/>
<comment type="cofactor">
    <cofactor evidence="10">
        <name>Mg(2+)</name>
        <dbReference type="ChEBI" id="CHEBI:18420"/>
    </cofactor>
    <cofactor evidence="10">
        <name>Mn(2+)</name>
        <dbReference type="ChEBI" id="CHEBI:29035"/>
    </cofactor>
    <text evidence="10">Probably binds two magnesium or manganese ions per subunit.</text>
</comment>
<dbReference type="GO" id="GO:0003906">
    <property type="term" value="F:DNA-(apurinic or apyrimidinic site) endonuclease activity"/>
    <property type="evidence" value="ECO:0007669"/>
    <property type="project" value="TreeGrafter"/>
</dbReference>
<comment type="caution">
    <text evidence="13">The sequence shown here is derived from an EMBL/GenBank/DDBJ whole genome shotgun (WGS) entry which is preliminary data.</text>
</comment>
<evidence type="ECO:0000256" key="3">
    <source>
        <dbReference type="ARBA" id="ARBA00012115"/>
    </source>
</evidence>
<organism evidence="13 14">
    <name type="scientific">Triplophysa rosa</name>
    <name type="common">Cave loach</name>
    <dbReference type="NCBI Taxonomy" id="992332"/>
    <lineage>
        <taxon>Eukaryota</taxon>
        <taxon>Metazoa</taxon>
        <taxon>Chordata</taxon>
        <taxon>Craniata</taxon>
        <taxon>Vertebrata</taxon>
        <taxon>Euteleostomi</taxon>
        <taxon>Actinopterygii</taxon>
        <taxon>Neopterygii</taxon>
        <taxon>Teleostei</taxon>
        <taxon>Ostariophysi</taxon>
        <taxon>Cypriniformes</taxon>
        <taxon>Nemacheilidae</taxon>
        <taxon>Triplophysa</taxon>
    </lineage>
</organism>
<dbReference type="Gene3D" id="3.60.10.10">
    <property type="entry name" value="Endonuclease/exonuclease/phosphatase"/>
    <property type="match status" value="1"/>
</dbReference>
<dbReference type="CDD" id="cd09076">
    <property type="entry name" value="L1-EN"/>
    <property type="match status" value="1"/>
</dbReference>
<evidence type="ECO:0000256" key="6">
    <source>
        <dbReference type="ARBA" id="ARBA00022801"/>
    </source>
</evidence>
<evidence type="ECO:0000313" key="14">
    <source>
        <dbReference type="Proteomes" id="UP001059041"/>
    </source>
</evidence>
<dbReference type="PANTHER" id="PTHR22748">
    <property type="entry name" value="AP ENDONUCLEASE"/>
    <property type="match status" value="1"/>
</dbReference>
<name>A0A9W7TQW9_TRIRA</name>
<dbReference type="InterPro" id="IPR005135">
    <property type="entry name" value="Endo/exonuclease/phosphatase"/>
</dbReference>
<dbReference type="EMBL" id="JAFHDT010000014">
    <property type="protein sequence ID" value="KAI7801146.1"/>
    <property type="molecule type" value="Genomic_DNA"/>
</dbReference>
<evidence type="ECO:0000313" key="13">
    <source>
        <dbReference type="EMBL" id="KAI7801146.1"/>
    </source>
</evidence>